<dbReference type="Proteomes" id="UP000075243">
    <property type="component" value="Unassembled WGS sequence"/>
</dbReference>
<dbReference type="Pfam" id="PF07727">
    <property type="entry name" value="RVT_2"/>
    <property type="match status" value="1"/>
</dbReference>
<organism evidence="2 3">
    <name type="scientific">Cajanus cajan</name>
    <name type="common">Pigeon pea</name>
    <name type="synonym">Cajanus indicus</name>
    <dbReference type="NCBI Taxonomy" id="3821"/>
    <lineage>
        <taxon>Eukaryota</taxon>
        <taxon>Viridiplantae</taxon>
        <taxon>Streptophyta</taxon>
        <taxon>Embryophyta</taxon>
        <taxon>Tracheophyta</taxon>
        <taxon>Spermatophyta</taxon>
        <taxon>Magnoliopsida</taxon>
        <taxon>eudicotyledons</taxon>
        <taxon>Gunneridae</taxon>
        <taxon>Pentapetalae</taxon>
        <taxon>rosids</taxon>
        <taxon>fabids</taxon>
        <taxon>Fabales</taxon>
        <taxon>Fabaceae</taxon>
        <taxon>Papilionoideae</taxon>
        <taxon>50 kb inversion clade</taxon>
        <taxon>NPAAA clade</taxon>
        <taxon>indigoferoid/millettioid clade</taxon>
        <taxon>Phaseoleae</taxon>
        <taxon>Cajanus</taxon>
    </lineage>
</organism>
<keyword evidence="3" id="KW-1185">Reference proteome</keyword>
<name>A0A151S232_CAJCA</name>
<evidence type="ECO:0000259" key="1">
    <source>
        <dbReference type="Pfam" id="PF07727"/>
    </source>
</evidence>
<gene>
    <name evidence="2" type="ORF">KK1_029454</name>
</gene>
<accession>A0A151S232</accession>
<reference evidence="2" key="1">
    <citation type="journal article" date="2012" name="Nat. Biotechnol.">
        <title>Draft genome sequence of pigeonpea (Cajanus cajan), an orphan legume crop of resource-poor farmers.</title>
        <authorList>
            <person name="Varshney R.K."/>
            <person name="Chen W."/>
            <person name="Li Y."/>
            <person name="Bharti A.K."/>
            <person name="Saxena R.K."/>
            <person name="Schlueter J.A."/>
            <person name="Donoghue M.T."/>
            <person name="Azam S."/>
            <person name="Fan G."/>
            <person name="Whaley A.M."/>
            <person name="Farmer A.D."/>
            <person name="Sheridan J."/>
            <person name="Iwata A."/>
            <person name="Tuteja R."/>
            <person name="Penmetsa R.V."/>
            <person name="Wu W."/>
            <person name="Upadhyaya H.D."/>
            <person name="Yang S.P."/>
            <person name="Shah T."/>
            <person name="Saxena K.B."/>
            <person name="Michael T."/>
            <person name="McCombie W.R."/>
            <person name="Yang B."/>
            <person name="Zhang G."/>
            <person name="Yang H."/>
            <person name="Wang J."/>
            <person name="Spillane C."/>
            <person name="Cook D.R."/>
            <person name="May G.D."/>
            <person name="Xu X."/>
            <person name="Jackson S.A."/>
        </authorList>
    </citation>
    <scope>NUCLEOTIDE SEQUENCE [LARGE SCALE GENOMIC DNA]</scope>
</reference>
<evidence type="ECO:0000313" key="3">
    <source>
        <dbReference type="Proteomes" id="UP000075243"/>
    </source>
</evidence>
<dbReference type="AlphaFoldDB" id="A0A151S232"/>
<dbReference type="InterPro" id="IPR013103">
    <property type="entry name" value="RVT_2"/>
</dbReference>
<dbReference type="EMBL" id="KQ483490">
    <property type="protein sequence ID" value="KYP48814.1"/>
    <property type="molecule type" value="Genomic_DNA"/>
</dbReference>
<proteinExistence type="predicted"/>
<evidence type="ECO:0000313" key="2">
    <source>
        <dbReference type="EMBL" id="KYP48814.1"/>
    </source>
</evidence>
<dbReference type="Gramene" id="C.cajan_28738.t">
    <property type="protein sequence ID" value="C.cajan_28738.t"/>
    <property type="gene ID" value="C.cajan_28738"/>
</dbReference>
<feature type="domain" description="Reverse transcriptase Ty1/copia-type" evidence="1">
    <location>
        <begin position="22"/>
        <end position="192"/>
    </location>
</feature>
<dbReference type="PANTHER" id="PTHR11439">
    <property type="entry name" value="GAG-POL-RELATED RETROTRANSPOSON"/>
    <property type="match status" value="1"/>
</dbReference>
<sequence>MGSYFLIMIDDFSRRVMAQLIRRMTRTILVKSAFLHGEFAEDVFVEQPHGYVQKGKEEKVYKLKKTLYGPKQALRAWYNRIEAYFLKESFKKCEYEHTLFVKQNKRGNMLIVSLYVDDLLFTGNDELVFIEFKNSMMLDFDMTDLGKMKYPIVSLSTIEVEFIAAASCSCQVIWLKRLLMTLDQTKEESITIKCDNSSAIKLSRNLVMHGRSKHIDVLFHFLQGLVQEGVIELIHYNNTSEHIFDVMTKPLKLDVFLKLRAMLGVCTENNVN</sequence>
<dbReference type="PANTHER" id="PTHR11439:SF517">
    <property type="entry name" value="CYSTEINE-RICH RLK (RECEPTOR-LIKE PROTEIN KINASE) 8"/>
    <property type="match status" value="1"/>
</dbReference>
<protein>
    <submittedName>
        <fullName evidence="2">Retrovirus-related Pol polyprotein from transposon TNT 1-94</fullName>
    </submittedName>
</protein>
<dbReference type="CDD" id="cd09272">
    <property type="entry name" value="RNase_HI_RT_Ty1"/>
    <property type="match status" value="1"/>
</dbReference>